<evidence type="ECO:0000313" key="2">
    <source>
        <dbReference type="Proteomes" id="UP000233551"/>
    </source>
</evidence>
<dbReference type="EMBL" id="PGOL01037553">
    <property type="protein sequence ID" value="PKI26057.1"/>
    <property type="molecule type" value="Genomic_DNA"/>
</dbReference>
<feature type="non-terminal residue" evidence="1">
    <location>
        <position position="89"/>
    </location>
</feature>
<organism evidence="1 2">
    <name type="scientific">Punica granatum</name>
    <name type="common">Pomegranate</name>
    <dbReference type="NCBI Taxonomy" id="22663"/>
    <lineage>
        <taxon>Eukaryota</taxon>
        <taxon>Viridiplantae</taxon>
        <taxon>Streptophyta</taxon>
        <taxon>Embryophyta</taxon>
        <taxon>Tracheophyta</taxon>
        <taxon>Spermatophyta</taxon>
        <taxon>Magnoliopsida</taxon>
        <taxon>eudicotyledons</taxon>
        <taxon>Gunneridae</taxon>
        <taxon>Pentapetalae</taxon>
        <taxon>rosids</taxon>
        <taxon>malvids</taxon>
        <taxon>Myrtales</taxon>
        <taxon>Lythraceae</taxon>
        <taxon>Punica</taxon>
    </lineage>
</organism>
<sequence length="89" mass="9638">MAFMKLSKPDPFPLYPPATSLTAQLALILPLTPQDTPPPSRKITMDPTDLNINLAEMFNAHMSMAPTAEVLDLPANDEEAPDPAPLTLL</sequence>
<protein>
    <submittedName>
        <fullName evidence="1">Uncharacterized protein</fullName>
    </submittedName>
</protein>
<dbReference type="AlphaFoldDB" id="A0A2I0HF96"/>
<comment type="caution">
    <text evidence="1">The sequence shown here is derived from an EMBL/GenBank/DDBJ whole genome shotgun (WGS) entry which is preliminary data.</text>
</comment>
<name>A0A2I0HF96_PUNGR</name>
<gene>
    <name evidence="1" type="ORF">CRG98_049254</name>
</gene>
<keyword evidence="2" id="KW-1185">Reference proteome</keyword>
<accession>A0A2I0HF96</accession>
<dbReference type="Proteomes" id="UP000233551">
    <property type="component" value="Unassembled WGS sequence"/>
</dbReference>
<proteinExistence type="predicted"/>
<reference evidence="1 2" key="1">
    <citation type="submission" date="2017-11" db="EMBL/GenBank/DDBJ databases">
        <title>De-novo sequencing of pomegranate (Punica granatum L.) genome.</title>
        <authorList>
            <person name="Akparov Z."/>
            <person name="Amiraslanov A."/>
            <person name="Hajiyeva S."/>
            <person name="Abbasov M."/>
            <person name="Kaur K."/>
            <person name="Hamwieh A."/>
            <person name="Solovyev V."/>
            <person name="Salamov A."/>
            <person name="Braich B."/>
            <person name="Kosarev P."/>
            <person name="Mahmoud A."/>
            <person name="Hajiyev E."/>
            <person name="Babayeva S."/>
            <person name="Izzatullayeva V."/>
            <person name="Mammadov A."/>
            <person name="Mammadov A."/>
            <person name="Sharifova S."/>
            <person name="Ojaghi J."/>
            <person name="Eynullazada K."/>
            <person name="Bayramov B."/>
            <person name="Abdulazimova A."/>
            <person name="Shahmuradov I."/>
        </authorList>
    </citation>
    <scope>NUCLEOTIDE SEQUENCE [LARGE SCALE GENOMIC DNA]</scope>
    <source>
        <strain evidence="2">cv. AG2017</strain>
        <tissue evidence="1">Leaf</tissue>
    </source>
</reference>
<evidence type="ECO:0000313" key="1">
    <source>
        <dbReference type="EMBL" id="PKI26057.1"/>
    </source>
</evidence>